<dbReference type="KEGG" id="rpe:RPE_4689"/>
<dbReference type="SMART" id="SM00382">
    <property type="entry name" value="AAA"/>
    <property type="match status" value="1"/>
</dbReference>
<dbReference type="PROSITE" id="PS50929">
    <property type="entry name" value="ABC_TM1F"/>
    <property type="match status" value="1"/>
</dbReference>
<accession>Q07HH6</accession>
<gene>
    <name evidence="13" type="ordered locus">RPE_4689</name>
</gene>
<evidence type="ECO:0000256" key="4">
    <source>
        <dbReference type="ARBA" id="ARBA00022692"/>
    </source>
</evidence>
<dbReference type="STRING" id="316055.RPE_4689"/>
<evidence type="ECO:0000313" key="13">
    <source>
        <dbReference type="EMBL" id="ABJ08608.1"/>
    </source>
</evidence>
<dbReference type="GO" id="GO:0016887">
    <property type="term" value="F:ATP hydrolysis activity"/>
    <property type="evidence" value="ECO:0007669"/>
    <property type="project" value="InterPro"/>
</dbReference>
<dbReference type="GO" id="GO:0005524">
    <property type="term" value="F:ATP binding"/>
    <property type="evidence" value="ECO:0007669"/>
    <property type="project" value="UniProtKB-KW"/>
</dbReference>
<dbReference type="SUPFAM" id="SSF52540">
    <property type="entry name" value="P-loop containing nucleoside triphosphate hydrolases"/>
    <property type="match status" value="1"/>
</dbReference>
<keyword evidence="3" id="KW-0813">Transport</keyword>
<dbReference type="OrthoDB" id="9810134at2"/>
<evidence type="ECO:0000259" key="11">
    <source>
        <dbReference type="PROSITE" id="PS50893"/>
    </source>
</evidence>
<feature type="transmembrane region" description="Helical" evidence="10">
    <location>
        <begin position="146"/>
        <end position="167"/>
    </location>
</feature>
<dbReference type="PROSITE" id="PS50893">
    <property type="entry name" value="ABC_TRANSPORTER_2"/>
    <property type="match status" value="1"/>
</dbReference>
<dbReference type="Pfam" id="PF00005">
    <property type="entry name" value="ABC_tran"/>
    <property type="match status" value="1"/>
</dbReference>
<dbReference type="Gene3D" id="3.40.50.300">
    <property type="entry name" value="P-loop containing nucleotide triphosphate hydrolases"/>
    <property type="match status" value="1"/>
</dbReference>
<evidence type="ECO:0000256" key="8">
    <source>
        <dbReference type="ARBA" id="ARBA00023136"/>
    </source>
</evidence>
<feature type="transmembrane region" description="Helical" evidence="10">
    <location>
        <begin position="28"/>
        <end position="51"/>
    </location>
</feature>
<sequence>MKKIRTTLATVGRIAAPYFRSDDKWMAWGLLSAVIAIELAVVGLMVLFNRWNNVFYNALQERDFDVFSYQIGYFCVLAALFIALRVYQLYLNQWLQIRWRRFMVERYLGGWLHDARHYQMQLLGDAADNPDQRIAEDTQLFVERTLSLGVGLLGSIVSLASFVVILWGLSNEAPLHLFGQDFPIPGYLVWGALIYAVLGTWLTHLIGRPLVDLNFQQQRFEADFRFNLVRARENSEQIALLHGEPAERERLNERFGRVVGNFLQIMSRTKKLTAFTTSYSQAAVIFPYVLVAPAYFAQKVQLGGMMQTASAFGSVQEALSFFVSVYRTLAEWQAVVARLAGFEAAIDSVEALAARPDLIRIDAGGRDAIGFDRLSVDLPDRQPLLAIDGIELRADQSVLITGPSGAGKSTLFRAIAGIWPFGSGRVSVPDGASMMMLPQRPYFPVGALDVAVAYPAAAGTFSDAQIAKAINAVGLPALAARVSEHAHWNRMLSLGEQQRLGVARALLHRPDFLFLDEATASLDEPSEAALYHLLAERLPKTTIVSIGHRSTLNAFHQRDLALTRDGDRFALREKLAQPA</sequence>
<dbReference type="eggNOG" id="COG4178">
    <property type="taxonomic scope" value="Bacteria"/>
</dbReference>
<comment type="subcellular location">
    <subcellularLocation>
        <location evidence="1">Cell membrane</location>
        <topology evidence="1">Multi-pass membrane protein</topology>
    </subcellularLocation>
</comment>
<dbReference type="InterPro" id="IPR036640">
    <property type="entry name" value="ABC1_TM_sf"/>
</dbReference>
<evidence type="ECO:0000256" key="6">
    <source>
        <dbReference type="ARBA" id="ARBA00022840"/>
    </source>
</evidence>
<dbReference type="GO" id="GO:0140359">
    <property type="term" value="F:ABC-type transporter activity"/>
    <property type="evidence" value="ECO:0007669"/>
    <property type="project" value="InterPro"/>
</dbReference>
<comment type="function">
    <text evidence="9">Involved in beta-(1--&gt;2)glucan export. Transmembrane domains (TMD) form a pore in the inner membrane and the ATP-binding domain (NBD) is responsible for energy generation.</text>
</comment>
<dbReference type="InterPro" id="IPR003593">
    <property type="entry name" value="AAA+_ATPase"/>
</dbReference>
<dbReference type="Gene3D" id="1.20.1560.10">
    <property type="entry name" value="ABC transporter type 1, transmembrane domain"/>
    <property type="match status" value="1"/>
</dbReference>
<dbReference type="PANTHER" id="PTHR11384:SF59">
    <property type="entry name" value="LYSOSOMAL COBALAMIN TRANSPORTER ABCD4"/>
    <property type="match status" value="1"/>
</dbReference>
<dbReference type="Pfam" id="PF06472">
    <property type="entry name" value="ABC_membrane_2"/>
    <property type="match status" value="1"/>
</dbReference>
<feature type="domain" description="ABC transporter" evidence="11">
    <location>
        <begin position="369"/>
        <end position="579"/>
    </location>
</feature>
<dbReference type="PANTHER" id="PTHR11384">
    <property type="entry name" value="ATP-BINDING CASSETTE, SUB-FAMILY D MEMBER"/>
    <property type="match status" value="1"/>
</dbReference>
<evidence type="ECO:0000256" key="2">
    <source>
        <dbReference type="ARBA" id="ARBA00005417"/>
    </source>
</evidence>
<dbReference type="InterPro" id="IPR003439">
    <property type="entry name" value="ABC_transporter-like_ATP-bd"/>
</dbReference>
<protein>
    <submittedName>
        <fullName evidence="13">ABC transporter domain protein</fullName>
    </submittedName>
</protein>
<evidence type="ECO:0000256" key="5">
    <source>
        <dbReference type="ARBA" id="ARBA00022741"/>
    </source>
</evidence>
<dbReference type="EMBL" id="CP000463">
    <property type="protein sequence ID" value="ABJ08608.1"/>
    <property type="molecule type" value="Genomic_DNA"/>
</dbReference>
<keyword evidence="6" id="KW-0067">ATP-binding</keyword>
<dbReference type="InterPro" id="IPR027417">
    <property type="entry name" value="P-loop_NTPase"/>
</dbReference>
<dbReference type="GO" id="GO:0005886">
    <property type="term" value="C:plasma membrane"/>
    <property type="evidence" value="ECO:0007669"/>
    <property type="project" value="UniProtKB-SubCell"/>
</dbReference>
<evidence type="ECO:0000256" key="7">
    <source>
        <dbReference type="ARBA" id="ARBA00022989"/>
    </source>
</evidence>
<dbReference type="PROSITE" id="PS00211">
    <property type="entry name" value="ABC_TRANSPORTER_1"/>
    <property type="match status" value="1"/>
</dbReference>
<reference evidence="13" key="1">
    <citation type="submission" date="2006-09" db="EMBL/GenBank/DDBJ databases">
        <title>Complete sequence of Rhodopseudomonas palustris BisA53.</title>
        <authorList>
            <consortium name="US DOE Joint Genome Institute"/>
            <person name="Copeland A."/>
            <person name="Lucas S."/>
            <person name="Lapidus A."/>
            <person name="Barry K."/>
            <person name="Detter J.C."/>
            <person name="Glavina del Rio T."/>
            <person name="Hammon N."/>
            <person name="Israni S."/>
            <person name="Dalin E."/>
            <person name="Tice H."/>
            <person name="Pitluck S."/>
            <person name="Chain P."/>
            <person name="Malfatti S."/>
            <person name="Shin M."/>
            <person name="Vergez L."/>
            <person name="Schmutz J."/>
            <person name="Larimer F."/>
            <person name="Land M."/>
            <person name="Hauser L."/>
            <person name="Pelletier D.A."/>
            <person name="Kyrpides N."/>
            <person name="Kim E."/>
            <person name="Harwood C.S."/>
            <person name="Oda Y."/>
            <person name="Richardson P."/>
        </authorList>
    </citation>
    <scope>NUCLEOTIDE SEQUENCE [LARGE SCALE GENOMIC DNA]</scope>
    <source>
        <strain evidence="13">BisA53</strain>
    </source>
</reference>
<name>Q07HH6_RHOP5</name>
<proteinExistence type="inferred from homology"/>
<keyword evidence="8 10" id="KW-0472">Membrane</keyword>
<dbReference type="CDD" id="cd03223">
    <property type="entry name" value="ABCD_peroxisomal_ALDP"/>
    <property type="match status" value="1"/>
</dbReference>
<comment type="similarity">
    <text evidence="2">Belongs to the ABC transporter superfamily.</text>
</comment>
<feature type="transmembrane region" description="Helical" evidence="10">
    <location>
        <begin position="272"/>
        <end position="296"/>
    </location>
</feature>
<dbReference type="InterPro" id="IPR011527">
    <property type="entry name" value="ABC1_TM_dom"/>
</dbReference>
<feature type="transmembrane region" description="Helical" evidence="10">
    <location>
        <begin position="71"/>
        <end position="91"/>
    </location>
</feature>
<organism evidence="13">
    <name type="scientific">Rhodopseudomonas palustris (strain BisA53)</name>
    <dbReference type="NCBI Taxonomy" id="316055"/>
    <lineage>
        <taxon>Bacteria</taxon>
        <taxon>Pseudomonadati</taxon>
        <taxon>Pseudomonadota</taxon>
        <taxon>Alphaproteobacteria</taxon>
        <taxon>Hyphomicrobiales</taxon>
        <taxon>Nitrobacteraceae</taxon>
        <taxon>Rhodopseudomonas</taxon>
    </lineage>
</organism>
<feature type="domain" description="ABC transmembrane type-1" evidence="12">
    <location>
        <begin position="28"/>
        <end position="331"/>
    </location>
</feature>
<evidence type="ECO:0000256" key="1">
    <source>
        <dbReference type="ARBA" id="ARBA00004651"/>
    </source>
</evidence>
<dbReference type="InterPro" id="IPR017871">
    <property type="entry name" value="ABC_transporter-like_CS"/>
</dbReference>
<dbReference type="InterPro" id="IPR050835">
    <property type="entry name" value="ABC_transporter_sub-D"/>
</dbReference>
<keyword evidence="4 10" id="KW-0812">Transmembrane</keyword>
<dbReference type="SUPFAM" id="SSF90123">
    <property type="entry name" value="ABC transporter transmembrane region"/>
    <property type="match status" value="1"/>
</dbReference>
<keyword evidence="7 10" id="KW-1133">Transmembrane helix</keyword>
<keyword evidence="5" id="KW-0547">Nucleotide-binding</keyword>
<evidence type="ECO:0000256" key="3">
    <source>
        <dbReference type="ARBA" id="ARBA00022448"/>
    </source>
</evidence>
<feature type="transmembrane region" description="Helical" evidence="10">
    <location>
        <begin position="187"/>
        <end position="207"/>
    </location>
</feature>
<evidence type="ECO:0000256" key="10">
    <source>
        <dbReference type="SAM" id="Phobius"/>
    </source>
</evidence>
<dbReference type="HOGENOM" id="CLU_007587_6_1_5"/>
<evidence type="ECO:0000256" key="9">
    <source>
        <dbReference type="ARBA" id="ARBA00024722"/>
    </source>
</evidence>
<dbReference type="AlphaFoldDB" id="Q07HH6"/>
<evidence type="ECO:0000259" key="12">
    <source>
        <dbReference type="PROSITE" id="PS50929"/>
    </source>
</evidence>